<dbReference type="Proteomes" id="UP000183832">
    <property type="component" value="Unassembled WGS sequence"/>
</dbReference>
<evidence type="ECO:0000256" key="19">
    <source>
        <dbReference type="SAM" id="Phobius"/>
    </source>
</evidence>
<evidence type="ECO:0000313" key="21">
    <source>
        <dbReference type="Proteomes" id="UP000183832"/>
    </source>
</evidence>
<dbReference type="GO" id="GO:0071617">
    <property type="term" value="F:lysophospholipid acyltransferase activity"/>
    <property type="evidence" value="ECO:0007669"/>
    <property type="project" value="TreeGrafter"/>
</dbReference>
<evidence type="ECO:0000256" key="3">
    <source>
        <dbReference type="ARBA" id="ARBA00005074"/>
    </source>
</evidence>
<evidence type="ECO:0000256" key="15">
    <source>
        <dbReference type="ARBA" id="ARBA00025707"/>
    </source>
</evidence>
<feature type="transmembrane region" description="Helical" evidence="19">
    <location>
        <begin position="48"/>
        <end position="66"/>
    </location>
</feature>
<evidence type="ECO:0000256" key="10">
    <source>
        <dbReference type="ARBA" id="ARBA00023098"/>
    </source>
</evidence>
<evidence type="ECO:0000256" key="11">
    <source>
        <dbReference type="ARBA" id="ARBA00023136"/>
    </source>
</evidence>
<evidence type="ECO:0000256" key="12">
    <source>
        <dbReference type="ARBA" id="ARBA00023209"/>
    </source>
</evidence>
<evidence type="ECO:0000256" key="16">
    <source>
        <dbReference type="ARBA" id="ARBA00026120"/>
    </source>
</evidence>
<sequence>MLISWLSRLLTVPEPALRLLFSVLISYPIVICYRNFLHKNSSFTRNHTNLLFTICGITICIFNYGFEVYHSLIAVTYTYLIINLLYNTKYLVPASFLFHMIYLLMGYYKTSTENYDICWTMCHCVMVLHLIGLTFDVSDSVKNPEVLGLDDNRPVKIPNLLEVFAFAYFPPTVIIGPQFSFKRYSNFLDDKFDGKQNMEHGFKRFLTGAFYLGFYQFLTFVVPDGYFMTPEFENTNFFYKLLLVSIWGRCTLYKYISCWILSEGAAICCGLTFVSRDEKTGIEDWSGCANIKLRVFEDTYSFGDYVASFNVQTNLWVFQYIYKRLKFLNNRNISHISALLFLAVWHGFHSGYYMTFFMEFLLIHFEKEITPVFKKNPKFQRVADTIPIKAAIFIVCKLYTFIIAGYCLIPFAYLGFYKWWNIYKKFYFIGHIVILPMSIVWKPLIVKAVKICFPLEKKPVEVTANEKDEALNNDRNVNEHEKTN</sequence>
<keyword evidence="10" id="KW-0443">Lipid metabolism</keyword>
<evidence type="ECO:0000256" key="6">
    <source>
        <dbReference type="ARBA" id="ARBA00022679"/>
    </source>
</evidence>
<comment type="pathway">
    <text evidence="15">Phospholipid metabolism.</text>
</comment>
<dbReference type="GO" id="GO:0005783">
    <property type="term" value="C:endoplasmic reticulum"/>
    <property type="evidence" value="ECO:0007669"/>
    <property type="project" value="UniProtKB-SubCell"/>
</dbReference>
<evidence type="ECO:0000256" key="9">
    <source>
        <dbReference type="ARBA" id="ARBA00022989"/>
    </source>
</evidence>
<dbReference type="AlphaFoldDB" id="A0A1J1J0S3"/>
<keyword evidence="8" id="KW-0256">Endoplasmic reticulum</keyword>
<name>A0A1J1J0S3_9DIPT</name>
<dbReference type="EMBL" id="CVRI01000066">
    <property type="protein sequence ID" value="CRL05936.1"/>
    <property type="molecule type" value="Genomic_DNA"/>
</dbReference>
<evidence type="ECO:0000256" key="8">
    <source>
        <dbReference type="ARBA" id="ARBA00022824"/>
    </source>
</evidence>
<evidence type="ECO:0000256" key="14">
    <source>
        <dbReference type="ARBA" id="ARBA00023315"/>
    </source>
</evidence>
<comment type="subcellular location">
    <subcellularLocation>
        <location evidence="2">Endoplasmic reticulum</location>
    </subcellularLocation>
    <subcellularLocation>
        <location evidence="1">Membrane</location>
        <topology evidence="1">Multi-pass membrane protein</topology>
    </subcellularLocation>
</comment>
<feature type="transmembrane region" description="Helical" evidence="19">
    <location>
        <begin position="16"/>
        <end position="36"/>
    </location>
</feature>
<proteinExistence type="inferred from homology"/>
<dbReference type="InterPro" id="IPR049941">
    <property type="entry name" value="LPLAT_7/PORCN-like"/>
</dbReference>
<keyword evidence="9 19" id="KW-1133">Transmembrane helix</keyword>
<evidence type="ECO:0000256" key="7">
    <source>
        <dbReference type="ARBA" id="ARBA00022692"/>
    </source>
</evidence>
<protein>
    <recommendedName>
        <fullName evidence="18">Lysophospholipid acyltransferase 5</fullName>
        <ecNumber evidence="16">2.3.1.23</ecNumber>
        <ecNumber evidence="17">2.3.1.n6</ecNumber>
    </recommendedName>
</protein>
<keyword evidence="5" id="KW-0444">Lipid biosynthesis</keyword>
<evidence type="ECO:0000256" key="18">
    <source>
        <dbReference type="ARBA" id="ARBA00039721"/>
    </source>
</evidence>
<evidence type="ECO:0000256" key="4">
    <source>
        <dbReference type="ARBA" id="ARBA00010323"/>
    </source>
</evidence>
<comment type="pathway">
    <text evidence="3">Lipid metabolism; phospholipid metabolism.</text>
</comment>
<evidence type="ECO:0000256" key="1">
    <source>
        <dbReference type="ARBA" id="ARBA00004141"/>
    </source>
</evidence>
<dbReference type="EC" id="2.3.1.n6" evidence="17"/>
<keyword evidence="11 19" id="KW-0472">Membrane</keyword>
<dbReference type="GO" id="GO:0006656">
    <property type="term" value="P:phosphatidylcholine biosynthetic process"/>
    <property type="evidence" value="ECO:0007669"/>
    <property type="project" value="TreeGrafter"/>
</dbReference>
<dbReference type="EC" id="2.3.1.23" evidence="16"/>
<feature type="transmembrane region" description="Helical" evidence="19">
    <location>
        <begin position="426"/>
        <end position="444"/>
    </location>
</feature>
<dbReference type="Pfam" id="PF03062">
    <property type="entry name" value="MBOAT"/>
    <property type="match status" value="1"/>
</dbReference>
<organism evidence="20 21">
    <name type="scientific">Clunio marinus</name>
    <dbReference type="NCBI Taxonomy" id="568069"/>
    <lineage>
        <taxon>Eukaryota</taxon>
        <taxon>Metazoa</taxon>
        <taxon>Ecdysozoa</taxon>
        <taxon>Arthropoda</taxon>
        <taxon>Hexapoda</taxon>
        <taxon>Insecta</taxon>
        <taxon>Pterygota</taxon>
        <taxon>Neoptera</taxon>
        <taxon>Endopterygota</taxon>
        <taxon>Diptera</taxon>
        <taxon>Nematocera</taxon>
        <taxon>Chironomoidea</taxon>
        <taxon>Chironomidae</taxon>
        <taxon>Clunio</taxon>
    </lineage>
</organism>
<dbReference type="InterPro" id="IPR004299">
    <property type="entry name" value="MBOAT_fam"/>
</dbReference>
<keyword evidence="6" id="KW-0808">Transferase</keyword>
<keyword evidence="12" id="KW-0594">Phospholipid biosynthesis</keyword>
<evidence type="ECO:0000313" key="20">
    <source>
        <dbReference type="EMBL" id="CRL05936.1"/>
    </source>
</evidence>
<dbReference type="PANTHER" id="PTHR13906">
    <property type="entry name" value="PORCUPINE"/>
    <property type="match status" value="1"/>
</dbReference>
<feature type="transmembrane region" description="Helical" evidence="19">
    <location>
        <begin position="390"/>
        <end position="414"/>
    </location>
</feature>
<keyword evidence="21" id="KW-1185">Reference proteome</keyword>
<accession>A0A1J1J0S3</accession>
<evidence type="ECO:0000256" key="17">
    <source>
        <dbReference type="ARBA" id="ARBA00038923"/>
    </source>
</evidence>
<reference evidence="20 21" key="1">
    <citation type="submission" date="2015-04" db="EMBL/GenBank/DDBJ databases">
        <authorList>
            <person name="Syromyatnikov M.Y."/>
            <person name="Popov V.N."/>
        </authorList>
    </citation>
    <scope>NUCLEOTIDE SEQUENCE [LARGE SCALE GENOMIC DNA]</scope>
</reference>
<evidence type="ECO:0000256" key="5">
    <source>
        <dbReference type="ARBA" id="ARBA00022516"/>
    </source>
</evidence>
<feature type="transmembrane region" description="Helical" evidence="19">
    <location>
        <begin position="202"/>
        <end position="222"/>
    </location>
</feature>
<dbReference type="STRING" id="568069.A0A1J1J0S3"/>
<dbReference type="GO" id="GO:0047184">
    <property type="term" value="F:1-acylglycerophosphocholine O-acyltransferase activity"/>
    <property type="evidence" value="ECO:0007669"/>
    <property type="project" value="UniProtKB-EC"/>
</dbReference>
<dbReference type="OrthoDB" id="5974730at2759"/>
<comment type="similarity">
    <text evidence="4">Belongs to the membrane-bound acyltransferase family.</text>
</comment>
<feature type="transmembrane region" description="Helical" evidence="19">
    <location>
        <begin position="86"/>
        <end position="105"/>
    </location>
</feature>
<gene>
    <name evidence="20" type="ORF">CLUMA_CG018931</name>
</gene>
<evidence type="ECO:0000256" key="2">
    <source>
        <dbReference type="ARBA" id="ARBA00004240"/>
    </source>
</evidence>
<evidence type="ECO:0000256" key="13">
    <source>
        <dbReference type="ARBA" id="ARBA00023264"/>
    </source>
</evidence>
<dbReference type="PANTHER" id="PTHR13906:SF14">
    <property type="entry name" value="LYSOPHOSPHOLIPID ACYLTRANSFERASE 5"/>
    <property type="match status" value="1"/>
</dbReference>
<keyword evidence="13" id="KW-1208">Phospholipid metabolism</keyword>
<dbReference type="GO" id="GO:0016020">
    <property type="term" value="C:membrane"/>
    <property type="evidence" value="ECO:0007669"/>
    <property type="project" value="UniProtKB-SubCell"/>
</dbReference>
<keyword evidence="7 19" id="KW-0812">Transmembrane</keyword>
<dbReference type="GO" id="GO:0030258">
    <property type="term" value="P:lipid modification"/>
    <property type="evidence" value="ECO:0007669"/>
    <property type="project" value="TreeGrafter"/>
</dbReference>
<keyword evidence="14" id="KW-0012">Acyltransferase</keyword>